<name>A0A224YAD6_9ACAR</name>
<evidence type="ECO:0000313" key="1">
    <source>
        <dbReference type="EMBL" id="MAA14626.1"/>
    </source>
</evidence>
<dbReference type="AlphaFoldDB" id="A0A224YAD6"/>
<organism evidence="1">
    <name type="scientific">Rhipicephalus zambeziensis</name>
    <dbReference type="NCBI Taxonomy" id="60191"/>
    <lineage>
        <taxon>Eukaryota</taxon>
        <taxon>Metazoa</taxon>
        <taxon>Ecdysozoa</taxon>
        <taxon>Arthropoda</taxon>
        <taxon>Chelicerata</taxon>
        <taxon>Arachnida</taxon>
        <taxon>Acari</taxon>
        <taxon>Parasitiformes</taxon>
        <taxon>Ixodida</taxon>
        <taxon>Ixodoidea</taxon>
        <taxon>Ixodidae</taxon>
        <taxon>Rhipicephalinae</taxon>
        <taxon>Rhipicephalus</taxon>
        <taxon>Rhipicephalus</taxon>
    </lineage>
</organism>
<proteinExistence type="predicted"/>
<dbReference type="EMBL" id="GFPF01003480">
    <property type="protein sequence ID" value="MAA14626.1"/>
    <property type="molecule type" value="Transcribed_RNA"/>
</dbReference>
<protein>
    <submittedName>
        <fullName evidence="1">Uncharacterized protein</fullName>
    </submittedName>
</protein>
<sequence>MCLQNFTSHSSVDTGCMEKAMTPSEIQSHRVLKPPRAKSTVTGDDCTGSRLTMTAPSLSFFIKGELAVSLHLPSPSVMPPPFEYSSIRLLVLLAFPKTRGIYLAMALPTIKKHRHCLQDPRTVSNWRPWESVTRPQRCPYTMWSCQRPLLQCSTV</sequence>
<reference evidence="1" key="1">
    <citation type="journal article" date="2017" name="Parasit. Vectors">
        <title>Sialotranscriptomics of Rhipicephalus zambeziensis reveals intricate expression profiles of secretory proteins and suggests tight temporal transcriptional regulation during blood-feeding.</title>
        <authorList>
            <person name="de Castro M.H."/>
            <person name="de Klerk D."/>
            <person name="Pienaar R."/>
            <person name="Rees D.J.G."/>
            <person name="Mans B.J."/>
        </authorList>
    </citation>
    <scope>NUCLEOTIDE SEQUENCE</scope>
    <source>
        <tissue evidence="1">Salivary glands</tissue>
    </source>
</reference>
<accession>A0A224YAD6</accession>